<dbReference type="CDD" id="cd02440">
    <property type="entry name" value="AdoMet_MTases"/>
    <property type="match status" value="1"/>
</dbReference>
<reference evidence="3 4" key="1">
    <citation type="journal article" date="2012" name="J. Bacteriol.">
        <title>Draft genome sequence of Streptomyces globisporus C-1027, which produces an antitumor antibiotic consisting of a nine-membered enediyne with a chromoprotein.</title>
        <authorList>
            <person name="Wang L."/>
            <person name="Wang S."/>
            <person name="He Q."/>
            <person name="Yu T."/>
            <person name="Li Q."/>
            <person name="Hong B."/>
        </authorList>
    </citation>
    <scope>NUCLEOTIDE SEQUENCE [LARGE SCALE GENOMIC DNA]</scope>
    <source>
        <strain evidence="3 4">C-1027</strain>
    </source>
</reference>
<dbReference type="EMBL" id="CP013738">
    <property type="protein sequence ID" value="ALU97874.1"/>
    <property type="molecule type" value="Genomic_DNA"/>
</dbReference>
<protein>
    <submittedName>
        <fullName evidence="3">Methyltransferase type 11</fullName>
    </submittedName>
</protein>
<evidence type="ECO:0000259" key="2">
    <source>
        <dbReference type="Pfam" id="PF13649"/>
    </source>
</evidence>
<dbReference type="GO" id="GO:0017000">
    <property type="term" value="P:antibiotic biosynthetic process"/>
    <property type="evidence" value="ECO:0007669"/>
    <property type="project" value="UniProtKB-ARBA"/>
</dbReference>
<name>A0A0U3M4W8_STRGL</name>
<dbReference type="SUPFAM" id="SSF53335">
    <property type="entry name" value="S-adenosyl-L-methionine-dependent methyltransferases"/>
    <property type="match status" value="1"/>
</dbReference>
<dbReference type="Pfam" id="PF13649">
    <property type="entry name" value="Methyltransf_25"/>
    <property type="match status" value="1"/>
</dbReference>
<dbReference type="GO" id="GO:0032259">
    <property type="term" value="P:methylation"/>
    <property type="evidence" value="ECO:0007669"/>
    <property type="project" value="UniProtKB-KW"/>
</dbReference>
<organism evidence="3 4">
    <name type="scientific">Streptomyces globisporus C-1027</name>
    <dbReference type="NCBI Taxonomy" id="1172567"/>
    <lineage>
        <taxon>Bacteria</taxon>
        <taxon>Bacillati</taxon>
        <taxon>Actinomycetota</taxon>
        <taxon>Actinomycetes</taxon>
        <taxon>Kitasatosporales</taxon>
        <taxon>Streptomycetaceae</taxon>
        <taxon>Streptomyces</taxon>
    </lineage>
</organism>
<gene>
    <name evidence="3" type="ORF">WQO_00725</name>
</gene>
<dbReference type="RefSeq" id="WP_029182291.1">
    <property type="nucleotide sequence ID" value="NZ_CP013738.1"/>
</dbReference>
<dbReference type="Proteomes" id="UP000064183">
    <property type="component" value="Chromosome"/>
</dbReference>
<dbReference type="KEGG" id="sgb:WQO_00725"/>
<feature type="domain" description="Methyltransferase" evidence="2">
    <location>
        <begin position="40"/>
        <end position="132"/>
    </location>
</feature>
<dbReference type="GO" id="GO:0008168">
    <property type="term" value="F:methyltransferase activity"/>
    <property type="evidence" value="ECO:0007669"/>
    <property type="project" value="UniProtKB-KW"/>
</dbReference>
<dbReference type="InterPro" id="IPR041698">
    <property type="entry name" value="Methyltransf_25"/>
</dbReference>
<evidence type="ECO:0000313" key="3">
    <source>
        <dbReference type="EMBL" id="ALU97874.1"/>
    </source>
</evidence>
<evidence type="ECO:0000256" key="1">
    <source>
        <dbReference type="ARBA" id="ARBA00022679"/>
    </source>
</evidence>
<dbReference type="AlphaFoldDB" id="A0A0U3M4W8"/>
<keyword evidence="3" id="KW-0489">Methyltransferase</keyword>
<keyword evidence="1 3" id="KW-0808">Transferase</keyword>
<proteinExistence type="predicted"/>
<dbReference type="InterPro" id="IPR029063">
    <property type="entry name" value="SAM-dependent_MTases_sf"/>
</dbReference>
<dbReference type="PANTHER" id="PTHR43861">
    <property type="entry name" value="TRANS-ACONITATE 2-METHYLTRANSFERASE-RELATED"/>
    <property type="match status" value="1"/>
</dbReference>
<accession>A0A0U3M4W8</accession>
<sequence>MADEIFANPRLAALYDPLDPGRGDLDPYVRLTEEIGARRVLDIGCGTGVFALLLAERGIEVVGVDPAQASVDVARAKPGGDQVRWICGNAAALPPLQVDLATMTANVAQEIFDQDDWQATLRGAYAALRPGGHLVFETRDPARRAWEAWNRESSHRVTEIPGAGPVENWVDVTAVAGALVSFRRTYVFAAGGEVLTSESTLRFRERQEIEADLRAAGFVVREVRDAPDRPGKEFVFIARRPDPAGHR</sequence>
<dbReference type="Gene3D" id="3.40.50.150">
    <property type="entry name" value="Vaccinia Virus protein VP39"/>
    <property type="match status" value="1"/>
</dbReference>
<evidence type="ECO:0000313" key="4">
    <source>
        <dbReference type="Proteomes" id="UP000064183"/>
    </source>
</evidence>
<dbReference type="STRING" id="1172567.WQO_00725"/>
<dbReference type="GeneID" id="27780807"/>